<keyword evidence="3" id="KW-0808">Transferase</keyword>
<evidence type="ECO:0000313" key="4">
    <source>
        <dbReference type="Proteomes" id="UP001057134"/>
    </source>
</evidence>
<dbReference type="SUPFAM" id="SSF53756">
    <property type="entry name" value="UDP-Glycosyltransferase/glycogen phosphorylase"/>
    <property type="match status" value="1"/>
</dbReference>
<sequence>MGKVSIFTHSFLDGYNRDLSRIFGGGLERYIYDLCGVIRDMGYQPQVHQLSFFEAFHRTVEHIEVFGYPYDPDRIDEAFHRMAERAEGPIIYASCIWHPIRYRPGSLGICHGINWDRPSLPEEVKRSVADQIGNAVRSLSKIVTVDSHFQTYCRSVCTYNDPERIELIPNAVDTGYFCPEAASTESTTQPQAALPSVPPAVAAKGNLAEDSSPQTESEPGPRPLRILYPRRISMERGIIAMMLAADELLAQYPQIEIEFAGEQVEGSTISEAFSIWHSAHPHRDRIVHRTYSFEEIRRAYRQADIAVIPTLYSEGTSYSCLEAMSCGLPIVAANVGGLNDLIIDGYNGLLVPPTVERLCSALRRLLNDRALRQRLGGSARQVALAFDKKEWRRKWRAVLEAYLPPASAAPEPLPAERKRRERSLGEEDRSDFAG</sequence>
<protein>
    <submittedName>
        <fullName evidence="3">Alpha-D-kanosaminyltransferase</fullName>
        <ecNumber evidence="3">2.4.1.301</ecNumber>
    </submittedName>
</protein>
<accession>A0ABY4RQI9</accession>
<proteinExistence type="predicted"/>
<feature type="region of interest" description="Disordered" evidence="1">
    <location>
        <begin position="407"/>
        <end position="434"/>
    </location>
</feature>
<reference evidence="3" key="1">
    <citation type="submission" date="2018-02" db="EMBL/GenBank/DDBJ databases">
        <authorList>
            <person name="Kim S.-K."/>
            <person name="Jung H.-I."/>
            <person name="Lee S.-W."/>
        </authorList>
    </citation>
    <scope>NUCLEOTIDE SEQUENCE</scope>
    <source>
        <strain evidence="3">SK3146</strain>
    </source>
</reference>
<evidence type="ECO:0000313" key="3">
    <source>
        <dbReference type="EMBL" id="UQZ84759.1"/>
    </source>
</evidence>
<name>A0ABY4RQI9_9BACL</name>
<keyword evidence="3" id="KW-0328">Glycosyltransferase</keyword>
<reference evidence="3" key="2">
    <citation type="journal article" date="2021" name="J Anim Sci Technol">
        <title>Complete genome sequence of Paenibacillus konkukensis sp. nov. SK3146 as a potential probiotic strain.</title>
        <authorList>
            <person name="Jung H.I."/>
            <person name="Park S."/>
            <person name="Niu K.M."/>
            <person name="Lee S.W."/>
            <person name="Kothari D."/>
            <person name="Yi K.J."/>
            <person name="Kim S.K."/>
        </authorList>
    </citation>
    <scope>NUCLEOTIDE SEQUENCE</scope>
    <source>
        <strain evidence="3">SK3146</strain>
    </source>
</reference>
<dbReference type="CDD" id="cd03801">
    <property type="entry name" value="GT4_PimA-like"/>
    <property type="match status" value="1"/>
</dbReference>
<feature type="compositionally biased region" description="Basic and acidic residues" evidence="1">
    <location>
        <begin position="414"/>
        <end position="434"/>
    </location>
</feature>
<dbReference type="Pfam" id="PF00534">
    <property type="entry name" value="Glycos_transf_1"/>
    <property type="match status" value="1"/>
</dbReference>
<feature type="domain" description="Glycosyl transferase family 1" evidence="2">
    <location>
        <begin position="223"/>
        <end position="381"/>
    </location>
</feature>
<dbReference type="RefSeq" id="WP_249860492.1">
    <property type="nucleotide sequence ID" value="NZ_CP027059.1"/>
</dbReference>
<dbReference type="EC" id="2.4.1.301" evidence="3"/>
<organism evidence="3 4">
    <name type="scientific">Paenibacillus konkukensis</name>
    <dbReference type="NCBI Taxonomy" id="2020716"/>
    <lineage>
        <taxon>Bacteria</taxon>
        <taxon>Bacillati</taxon>
        <taxon>Bacillota</taxon>
        <taxon>Bacilli</taxon>
        <taxon>Bacillales</taxon>
        <taxon>Paenibacillaceae</taxon>
        <taxon>Paenibacillus</taxon>
    </lineage>
</organism>
<evidence type="ECO:0000256" key="1">
    <source>
        <dbReference type="SAM" id="MobiDB-lite"/>
    </source>
</evidence>
<dbReference type="Gene3D" id="3.40.50.2000">
    <property type="entry name" value="Glycogen Phosphorylase B"/>
    <property type="match status" value="2"/>
</dbReference>
<dbReference type="PANTHER" id="PTHR12526">
    <property type="entry name" value="GLYCOSYLTRANSFERASE"/>
    <property type="match status" value="1"/>
</dbReference>
<dbReference type="EMBL" id="CP027059">
    <property type="protein sequence ID" value="UQZ84759.1"/>
    <property type="molecule type" value="Genomic_DNA"/>
</dbReference>
<dbReference type="PANTHER" id="PTHR12526:SF630">
    <property type="entry name" value="GLYCOSYLTRANSFERASE"/>
    <property type="match status" value="1"/>
</dbReference>
<evidence type="ECO:0000259" key="2">
    <source>
        <dbReference type="Pfam" id="PF00534"/>
    </source>
</evidence>
<dbReference type="InterPro" id="IPR001296">
    <property type="entry name" value="Glyco_trans_1"/>
</dbReference>
<keyword evidence="4" id="KW-1185">Reference proteome</keyword>
<gene>
    <name evidence="3" type="primary">kanE_1</name>
    <name evidence="3" type="ORF">SK3146_04014</name>
</gene>
<dbReference type="Proteomes" id="UP001057134">
    <property type="component" value="Chromosome"/>
</dbReference>
<dbReference type="GO" id="GO:0016757">
    <property type="term" value="F:glycosyltransferase activity"/>
    <property type="evidence" value="ECO:0007669"/>
    <property type="project" value="UniProtKB-KW"/>
</dbReference>